<protein>
    <submittedName>
        <fullName evidence="2">Uncharacterized protein</fullName>
    </submittedName>
</protein>
<keyword evidence="3" id="KW-1185">Reference proteome</keyword>
<dbReference type="AlphaFoldDB" id="A0A1T1D341"/>
<dbReference type="Proteomes" id="UP000242636">
    <property type="component" value="Unassembled WGS sequence"/>
</dbReference>
<feature type="region of interest" description="Disordered" evidence="1">
    <location>
        <begin position="1"/>
        <end position="51"/>
    </location>
</feature>
<evidence type="ECO:0000313" key="2">
    <source>
        <dbReference type="EMBL" id="OOV35261.1"/>
    </source>
</evidence>
<sequence length="156" mass="16854">MLGEESRQITDAGRTRSGPFQTAHAPLASPLAPAPPARAAPASAAAEAASTDDFQRLSGTTGLYIDNLSQPRLTAELRWRNIPLANGRFHGQDHSEGWGIFHTNAYLGAFGAKRQLQQWPEPSQFRRCCKRFALRQQAASAGRRLSGGSCVARVLA</sequence>
<accession>A0A1T1D341</accession>
<comment type="caution">
    <text evidence="2">The sequence shown here is derived from an EMBL/GenBank/DDBJ whole genome shotgun (WGS) entry which is preliminary data.</text>
</comment>
<evidence type="ECO:0000256" key="1">
    <source>
        <dbReference type="SAM" id="MobiDB-lite"/>
    </source>
</evidence>
<reference evidence="2 3" key="1">
    <citation type="submission" date="2017-02" db="EMBL/GenBank/DDBJ databases">
        <title>Draft Genome Sequences of 'Candidatus Synechococcus spongiarum', Cyanobacterial Symbionts of the Mediterranean Sponge Aplysina aerophoba from two locations.</title>
        <authorList>
            <person name="Slaby B.M."/>
            <person name="Hentschel U."/>
        </authorList>
    </citation>
    <scope>NUCLEOTIDE SEQUENCE [LARGE SCALE GENOMIC DNA]</scope>
    <source>
        <strain evidence="2">LMB bulk15M</strain>
    </source>
</reference>
<feature type="compositionally biased region" description="Low complexity" evidence="1">
    <location>
        <begin position="39"/>
        <end position="49"/>
    </location>
</feature>
<organism evidence="2 3">
    <name type="scientific">Candidatus Synechococcus spongiarum LMB bulk15M</name>
    <dbReference type="NCBI Taxonomy" id="1943582"/>
    <lineage>
        <taxon>Bacteria</taxon>
        <taxon>Bacillati</taxon>
        <taxon>Cyanobacteriota</taxon>
        <taxon>Cyanophyceae</taxon>
        <taxon>Synechococcales</taxon>
        <taxon>Synechococcaceae</taxon>
        <taxon>Synechococcus</taxon>
    </lineage>
</organism>
<gene>
    <name evidence="2" type="ORF">BV61_01150</name>
</gene>
<proteinExistence type="predicted"/>
<dbReference type="EMBL" id="MWLD01000012">
    <property type="protein sequence ID" value="OOV35261.1"/>
    <property type="molecule type" value="Genomic_DNA"/>
</dbReference>
<name>A0A1T1D341_9SYNE</name>
<evidence type="ECO:0000313" key="3">
    <source>
        <dbReference type="Proteomes" id="UP000242636"/>
    </source>
</evidence>